<evidence type="ECO:0000313" key="5">
    <source>
        <dbReference type="EMBL" id="GMG84304.1"/>
    </source>
</evidence>
<dbReference type="Pfam" id="PF07729">
    <property type="entry name" value="FCD"/>
    <property type="match status" value="1"/>
</dbReference>
<evidence type="ECO:0000256" key="3">
    <source>
        <dbReference type="ARBA" id="ARBA00023163"/>
    </source>
</evidence>
<dbReference type="RefSeq" id="WP_285673318.1">
    <property type="nucleotide sequence ID" value="NZ_BSYI01000033.1"/>
</dbReference>
<proteinExistence type="predicted"/>
<dbReference type="InterPro" id="IPR011711">
    <property type="entry name" value="GntR_C"/>
</dbReference>
<keyword evidence="6" id="KW-1185">Reference proteome</keyword>
<dbReference type="Gene3D" id="1.10.10.10">
    <property type="entry name" value="Winged helix-like DNA-binding domain superfamily/Winged helix DNA-binding domain"/>
    <property type="match status" value="1"/>
</dbReference>
<evidence type="ECO:0000256" key="1">
    <source>
        <dbReference type="ARBA" id="ARBA00023015"/>
    </source>
</evidence>
<evidence type="ECO:0000259" key="4">
    <source>
        <dbReference type="PROSITE" id="PS50949"/>
    </source>
</evidence>
<dbReference type="CDD" id="cd07377">
    <property type="entry name" value="WHTH_GntR"/>
    <property type="match status" value="1"/>
</dbReference>
<keyword evidence="1" id="KW-0805">Transcription regulation</keyword>
<reference evidence="5 6" key="1">
    <citation type="submission" date="2023-04" db="EMBL/GenBank/DDBJ databases">
        <title>Marinoamorphus aggregata gen. nov., sp. Nov., isolate from tissue of brittle star Ophioplocus japonicus.</title>
        <authorList>
            <person name="Kawano K."/>
            <person name="Sawayama S."/>
            <person name="Nakagawa S."/>
        </authorList>
    </citation>
    <scope>NUCLEOTIDE SEQUENCE [LARGE SCALE GENOMIC DNA]</scope>
    <source>
        <strain evidence="5 6">NKW23</strain>
    </source>
</reference>
<keyword evidence="2" id="KW-0238">DNA-binding</keyword>
<feature type="domain" description="HTH gntR-type" evidence="4">
    <location>
        <begin position="4"/>
        <end position="71"/>
    </location>
</feature>
<dbReference type="Proteomes" id="UP001239909">
    <property type="component" value="Unassembled WGS sequence"/>
</dbReference>
<protein>
    <submittedName>
        <fullName evidence="5">GntR family transcriptional regulator</fullName>
    </submittedName>
</protein>
<dbReference type="InterPro" id="IPR008920">
    <property type="entry name" value="TF_FadR/GntR_C"/>
</dbReference>
<keyword evidence="3" id="KW-0804">Transcription</keyword>
<gene>
    <name evidence="5" type="ORF">LNKW23_35190</name>
</gene>
<dbReference type="SMART" id="SM00895">
    <property type="entry name" value="FCD"/>
    <property type="match status" value="1"/>
</dbReference>
<dbReference type="InterPro" id="IPR036388">
    <property type="entry name" value="WH-like_DNA-bd_sf"/>
</dbReference>
<dbReference type="EMBL" id="BSYI01000033">
    <property type="protein sequence ID" value="GMG84304.1"/>
    <property type="molecule type" value="Genomic_DNA"/>
</dbReference>
<dbReference type="SUPFAM" id="SSF46785">
    <property type="entry name" value="Winged helix' DNA-binding domain"/>
    <property type="match status" value="1"/>
</dbReference>
<sequence>MAKSVSVDDVVNVLRERIVNHELPPGAKLREAPLAAEYGISRARLRDAFSILEQLGLIERVRNQGAIVTRLSAEQVDELFAMREVLEALAVRLATENAPKGAWDELTERFGPQAERAIAEHDLDYYISIVTAFREQTIAASQNEILSQTLDGLYDRTKVLIRRLLLVPGRAQTGLIEHRKILAAMNAGDAVLAEQLKRENIRGACEWFRNYRKFIL</sequence>
<dbReference type="Gene3D" id="1.20.120.530">
    <property type="entry name" value="GntR ligand-binding domain-like"/>
    <property type="match status" value="1"/>
</dbReference>
<organism evidence="5 6">
    <name type="scientific">Paralimibaculum aggregatum</name>
    <dbReference type="NCBI Taxonomy" id="3036245"/>
    <lineage>
        <taxon>Bacteria</taxon>
        <taxon>Pseudomonadati</taxon>
        <taxon>Pseudomonadota</taxon>
        <taxon>Alphaproteobacteria</taxon>
        <taxon>Rhodobacterales</taxon>
        <taxon>Paracoccaceae</taxon>
        <taxon>Paralimibaculum</taxon>
    </lineage>
</organism>
<comment type="caution">
    <text evidence="5">The sequence shown here is derived from an EMBL/GenBank/DDBJ whole genome shotgun (WGS) entry which is preliminary data.</text>
</comment>
<dbReference type="InterPro" id="IPR036390">
    <property type="entry name" value="WH_DNA-bd_sf"/>
</dbReference>
<dbReference type="PANTHER" id="PTHR43537">
    <property type="entry name" value="TRANSCRIPTIONAL REGULATOR, GNTR FAMILY"/>
    <property type="match status" value="1"/>
</dbReference>
<evidence type="ECO:0000313" key="6">
    <source>
        <dbReference type="Proteomes" id="UP001239909"/>
    </source>
</evidence>
<name>A0ABQ6LM69_9RHOB</name>
<dbReference type="SUPFAM" id="SSF48008">
    <property type="entry name" value="GntR ligand-binding domain-like"/>
    <property type="match status" value="1"/>
</dbReference>
<evidence type="ECO:0000256" key="2">
    <source>
        <dbReference type="ARBA" id="ARBA00023125"/>
    </source>
</evidence>
<dbReference type="Pfam" id="PF00392">
    <property type="entry name" value="GntR"/>
    <property type="match status" value="1"/>
</dbReference>
<dbReference type="InterPro" id="IPR000524">
    <property type="entry name" value="Tscrpt_reg_HTH_GntR"/>
</dbReference>
<dbReference type="PANTHER" id="PTHR43537:SF49">
    <property type="entry name" value="TRANSCRIPTIONAL REGULATORY PROTEIN"/>
    <property type="match status" value="1"/>
</dbReference>
<accession>A0ABQ6LM69</accession>
<dbReference type="SMART" id="SM00345">
    <property type="entry name" value="HTH_GNTR"/>
    <property type="match status" value="1"/>
</dbReference>
<dbReference type="PROSITE" id="PS50949">
    <property type="entry name" value="HTH_GNTR"/>
    <property type="match status" value="1"/>
</dbReference>